<evidence type="ECO:0000259" key="5">
    <source>
        <dbReference type="SMART" id="SM00856"/>
    </source>
</evidence>
<dbReference type="Gene3D" id="1.20.140.40">
    <property type="entry name" value="Invertase/pectin methylesterase inhibitor family protein"/>
    <property type="match status" value="1"/>
</dbReference>
<evidence type="ECO:0000256" key="4">
    <source>
        <dbReference type="SAM" id="SignalP"/>
    </source>
</evidence>
<dbReference type="AlphaFoldDB" id="A0AAV0Z1X9"/>
<dbReference type="EMBL" id="OX451736">
    <property type="protein sequence ID" value="CAI8590430.1"/>
    <property type="molecule type" value="Genomic_DNA"/>
</dbReference>
<dbReference type="InterPro" id="IPR035513">
    <property type="entry name" value="Invertase/methylesterase_inhib"/>
</dbReference>
<reference evidence="6 7" key="1">
    <citation type="submission" date="2023-01" db="EMBL/GenBank/DDBJ databases">
        <authorList>
            <person name="Kreplak J."/>
        </authorList>
    </citation>
    <scope>NUCLEOTIDE SEQUENCE [LARGE SCALE GENOMIC DNA]</scope>
</reference>
<feature type="domain" description="Pectinesterase inhibitor" evidence="5">
    <location>
        <begin position="37"/>
        <end position="182"/>
    </location>
</feature>
<organism evidence="6 7">
    <name type="scientific">Vicia faba</name>
    <name type="common">Broad bean</name>
    <name type="synonym">Faba vulgaris</name>
    <dbReference type="NCBI Taxonomy" id="3906"/>
    <lineage>
        <taxon>Eukaryota</taxon>
        <taxon>Viridiplantae</taxon>
        <taxon>Streptophyta</taxon>
        <taxon>Embryophyta</taxon>
        <taxon>Tracheophyta</taxon>
        <taxon>Spermatophyta</taxon>
        <taxon>Magnoliopsida</taxon>
        <taxon>eudicotyledons</taxon>
        <taxon>Gunneridae</taxon>
        <taxon>Pentapetalae</taxon>
        <taxon>rosids</taxon>
        <taxon>fabids</taxon>
        <taxon>Fabales</taxon>
        <taxon>Fabaceae</taxon>
        <taxon>Papilionoideae</taxon>
        <taxon>50 kb inversion clade</taxon>
        <taxon>NPAAA clade</taxon>
        <taxon>Hologalegina</taxon>
        <taxon>IRL clade</taxon>
        <taxon>Fabeae</taxon>
        <taxon>Vicia</taxon>
    </lineage>
</organism>
<dbReference type="SMART" id="SM00856">
    <property type="entry name" value="PMEI"/>
    <property type="match status" value="1"/>
</dbReference>
<evidence type="ECO:0000256" key="2">
    <source>
        <dbReference type="ARBA" id="ARBA00023157"/>
    </source>
</evidence>
<evidence type="ECO:0000256" key="1">
    <source>
        <dbReference type="ARBA" id="ARBA00022729"/>
    </source>
</evidence>
<feature type="signal peptide" evidence="4">
    <location>
        <begin position="1"/>
        <end position="27"/>
    </location>
</feature>
<dbReference type="Proteomes" id="UP001157006">
    <property type="component" value="Chromosome 1L"/>
</dbReference>
<sequence length="217" mass="23731">MDFTSKTIFFTLTLTLTLASFLFVGNADEDIHVVNHNLQSDLTGLCQRTTNPTLCLETIRPHLLKGSITPIKALDAEVEATHEQTKRTMDFIGTSLAKSSTSKSLKDSLAICREQYQGILDTIKETKEAIANNDFTTAKLKFSAVLSYQGSCKDAFEGMEKEFFFSHDSDNLFQLGGNCLDIIADIEKAEGPKTEVVPTVSTPSTVSTFSNVIGTVS</sequence>
<dbReference type="PANTHER" id="PTHR36710:SF21">
    <property type="entry name" value="PECTINESTERASE INHIBITOR DOMAIN-CONTAINING PROTEIN"/>
    <property type="match status" value="1"/>
</dbReference>
<dbReference type="InterPro" id="IPR052421">
    <property type="entry name" value="PCW_Enzyme_Inhibitor"/>
</dbReference>
<dbReference type="InterPro" id="IPR006501">
    <property type="entry name" value="Pectinesterase_inhib_dom"/>
</dbReference>
<evidence type="ECO:0000256" key="3">
    <source>
        <dbReference type="ARBA" id="ARBA00038471"/>
    </source>
</evidence>
<dbReference type="CDD" id="cd15800">
    <property type="entry name" value="PMEI-like_2"/>
    <property type="match status" value="1"/>
</dbReference>
<dbReference type="SUPFAM" id="SSF101148">
    <property type="entry name" value="Plant invertase/pectin methylesterase inhibitor"/>
    <property type="match status" value="1"/>
</dbReference>
<comment type="similarity">
    <text evidence="3">Belongs to the PMEI family.</text>
</comment>
<keyword evidence="1 4" id="KW-0732">Signal</keyword>
<proteinExistence type="inferred from homology"/>
<keyword evidence="2" id="KW-1015">Disulfide bond</keyword>
<dbReference type="Pfam" id="PF04043">
    <property type="entry name" value="PMEI"/>
    <property type="match status" value="1"/>
</dbReference>
<protein>
    <recommendedName>
        <fullName evidence="5">Pectinesterase inhibitor domain-containing protein</fullName>
    </recommendedName>
</protein>
<dbReference type="PANTHER" id="PTHR36710">
    <property type="entry name" value="PECTINESTERASE INHIBITOR-LIKE"/>
    <property type="match status" value="1"/>
</dbReference>
<name>A0AAV0Z1X9_VICFA</name>
<feature type="chain" id="PRO_5043718146" description="Pectinesterase inhibitor domain-containing protein" evidence="4">
    <location>
        <begin position="28"/>
        <end position="217"/>
    </location>
</feature>
<dbReference type="GO" id="GO:0004857">
    <property type="term" value="F:enzyme inhibitor activity"/>
    <property type="evidence" value="ECO:0007669"/>
    <property type="project" value="InterPro"/>
</dbReference>
<evidence type="ECO:0000313" key="6">
    <source>
        <dbReference type="EMBL" id="CAI8590430.1"/>
    </source>
</evidence>
<accession>A0AAV0Z1X9</accession>
<gene>
    <name evidence="6" type="ORF">VFH_I440840</name>
</gene>
<evidence type="ECO:0000313" key="7">
    <source>
        <dbReference type="Proteomes" id="UP001157006"/>
    </source>
</evidence>
<keyword evidence="7" id="KW-1185">Reference proteome</keyword>
<dbReference type="FunFam" id="1.20.140.40:FF:000003">
    <property type="entry name" value="Invertase/pectin methylesterase inhibitor family protein"/>
    <property type="match status" value="1"/>
</dbReference>
<dbReference type="NCBIfam" id="TIGR01614">
    <property type="entry name" value="PME_inhib"/>
    <property type="match status" value="1"/>
</dbReference>